<dbReference type="InterPro" id="IPR046243">
    <property type="entry name" value="DUF6276"/>
</dbReference>
<proteinExistence type="predicted"/>
<dbReference type="OrthoDB" id="212944at2157"/>
<reference evidence="2" key="2">
    <citation type="submission" date="2016-11" db="EMBL/GenBank/DDBJ databases">
        <authorList>
            <person name="Jaros S."/>
            <person name="Januszkiewicz K."/>
            <person name="Wedrychowicz H."/>
        </authorList>
    </citation>
    <scope>NUCLEOTIDE SEQUENCE [LARGE SCALE GENOMIC DNA]</scope>
    <source>
        <strain evidence="2">DX253</strain>
    </source>
</reference>
<protein>
    <recommendedName>
        <fullName evidence="5">Small CPxCG-related zinc finger protein</fullName>
    </recommendedName>
</protein>
<evidence type="ECO:0008006" key="5">
    <source>
        <dbReference type="Google" id="ProtNLM"/>
    </source>
</evidence>
<dbReference type="STRING" id="797209.GCA_000376445_02092"/>
<sequence length="131" mass="14360">MECPECGGERRTFAVPSELRADVPDRPSSILLCTRCLAFEPVENPDVEPSNFATISDALPDEPDAAAGMVLATALLSSLALYRQHVDALFDRVEAAGVDPLLVLDRLAADPNLDPNFDIESRRRQLLQLRD</sequence>
<evidence type="ECO:0000313" key="1">
    <source>
        <dbReference type="EMBL" id="EFW93591.1"/>
    </source>
</evidence>
<organism evidence="1 3">
    <name type="scientific">Haladaptatus paucihalophilus DX253</name>
    <dbReference type="NCBI Taxonomy" id="797209"/>
    <lineage>
        <taxon>Archaea</taxon>
        <taxon>Methanobacteriati</taxon>
        <taxon>Methanobacteriota</taxon>
        <taxon>Stenosarchaea group</taxon>
        <taxon>Halobacteria</taxon>
        <taxon>Halobacteriales</taxon>
        <taxon>Haladaptataceae</taxon>
        <taxon>Haladaptatus</taxon>
    </lineage>
</organism>
<evidence type="ECO:0000313" key="4">
    <source>
        <dbReference type="Proteomes" id="UP000184203"/>
    </source>
</evidence>
<gene>
    <name evidence="2" type="ORF">SAMN05444342_3817</name>
    <name evidence="1" type="ORF">ZOD2009_00570</name>
</gene>
<evidence type="ECO:0000313" key="3">
    <source>
        <dbReference type="Proteomes" id="UP000003751"/>
    </source>
</evidence>
<accession>E7QNT8</accession>
<reference evidence="4" key="3">
    <citation type="submission" date="2016-11" db="EMBL/GenBank/DDBJ databases">
        <authorList>
            <person name="Varghese N."/>
            <person name="Submissions S."/>
        </authorList>
    </citation>
    <scope>NUCLEOTIDE SEQUENCE [LARGE SCALE GENOMIC DNA]</scope>
    <source>
        <strain evidence="4">DX253</strain>
    </source>
</reference>
<keyword evidence="4" id="KW-1185">Reference proteome</keyword>
<dbReference type="PATRIC" id="fig|797209.4.peg.93"/>
<name>E7QNT8_HALPU</name>
<dbReference type="EMBL" id="FRAN01000007">
    <property type="protein sequence ID" value="SHL44744.1"/>
    <property type="molecule type" value="Genomic_DNA"/>
</dbReference>
<dbReference type="eggNOG" id="arCOG04757">
    <property type="taxonomic scope" value="Archaea"/>
</dbReference>
<evidence type="ECO:0000313" key="2">
    <source>
        <dbReference type="EMBL" id="SHL44744.1"/>
    </source>
</evidence>
<dbReference type="Pfam" id="PF19792">
    <property type="entry name" value="DUF6276"/>
    <property type="match status" value="1"/>
</dbReference>
<dbReference type="EMBL" id="AEMG01000002">
    <property type="protein sequence ID" value="EFW93591.1"/>
    <property type="molecule type" value="Genomic_DNA"/>
</dbReference>
<dbReference type="AlphaFoldDB" id="E7QNT8"/>
<dbReference type="Proteomes" id="UP000003751">
    <property type="component" value="Unassembled WGS sequence"/>
</dbReference>
<reference evidence="1 3" key="1">
    <citation type="journal article" date="2014" name="ISME J.">
        <title>Trehalose/2-sulfotrehalose biosynthesis and glycine-betaine uptake are widely spread mechanisms for osmoadaptation in the Halobacteriales.</title>
        <authorList>
            <person name="Youssef N.H."/>
            <person name="Savage-Ashlock K.N."/>
            <person name="McCully A.L."/>
            <person name="Luedtke B."/>
            <person name="Shaw E.I."/>
            <person name="Hoff W.D."/>
            <person name="Elshahed M.S."/>
        </authorList>
    </citation>
    <scope>NUCLEOTIDE SEQUENCE [LARGE SCALE GENOMIC DNA]</scope>
    <source>
        <strain evidence="1 3">DX253</strain>
    </source>
</reference>
<dbReference type="RefSeq" id="WP_007976013.1">
    <property type="nucleotide sequence ID" value="NZ_AEMG01000002.1"/>
</dbReference>
<dbReference type="Proteomes" id="UP000184203">
    <property type="component" value="Unassembled WGS sequence"/>
</dbReference>